<dbReference type="PATRIC" id="fig|1705389.3.peg.3783"/>
<dbReference type="STRING" id="1765655.AMR74_11245"/>
<accession>A0A0M9AR96</accession>
<protein>
    <submittedName>
        <fullName evidence="1">Uncharacterized protein</fullName>
    </submittedName>
</protein>
<comment type="caution">
    <text evidence="1">The sequence shown here is derived from an EMBL/GenBank/DDBJ whole genome shotgun (WGS) entry which is preliminary data.</text>
</comment>
<name>A0A0M9AR96_9EURY</name>
<dbReference type="RefSeq" id="WP_053772151.1">
    <property type="nucleotide sequence ID" value="NZ_LIST01000004.1"/>
</dbReference>
<evidence type="ECO:0000313" key="2">
    <source>
        <dbReference type="Proteomes" id="UP000037747"/>
    </source>
</evidence>
<dbReference type="Proteomes" id="UP000037747">
    <property type="component" value="Unassembled WGS sequence"/>
</dbReference>
<gene>
    <name evidence="1" type="ORF">AMR74_11245</name>
</gene>
<reference evidence="1 2" key="1">
    <citation type="submission" date="2015-08" db="EMBL/GenBank/DDBJ databases">
        <title>Genomes of Isolates from Cabo Rojo, PR.</title>
        <authorList>
            <person name="Sanchez-Nieves R.L."/>
            <person name="Montalvo-Rodriguez R."/>
        </authorList>
    </citation>
    <scope>NUCLEOTIDE SEQUENCE [LARGE SCALE GENOMIC DNA]</scope>
    <source>
        <strain evidence="1 2">5</strain>
    </source>
</reference>
<dbReference type="AlphaFoldDB" id="A0A0M9AR96"/>
<dbReference type="Pfam" id="PF24411">
    <property type="entry name" value="DUF7545"/>
    <property type="match status" value="1"/>
</dbReference>
<dbReference type="EMBL" id="LIST01000004">
    <property type="protein sequence ID" value="KOX96105.1"/>
    <property type="molecule type" value="Genomic_DNA"/>
</dbReference>
<dbReference type="OrthoDB" id="311268at2157"/>
<dbReference type="InterPro" id="IPR055967">
    <property type="entry name" value="DUF7545"/>
</dbReference>
<keyword evidence="2" id="KW-1185">Reference proteome</keyword>
<sequence length="94" mass="10067">MGDTETYTVTGPDGEEESFELPAGLVDVLSEQGEPSTAVVSDVVVQAMAQQAHVIVHHSEGDVPEDIAEMEETAAELFEERFGQSLEDALGHSH</sequence>
<organism evidence="1 2">
    <name type="scientific">Halorubrum tropicale</name>
    <dbReference type="NCBI Taxonomy" id="1765655"/>
    <lineage>
        <taxon>Archaea</taxon>
        <taxon>Methanobacteriati</taxon>
        <taxon>Methanobacteriota</taxon>
        <taxon>Stenosarchaea group</taxon>
        <taxon>Halobacteria</taxon>
        <taxon>Halobacteriales</taxon>
        <taxon>Haloferacaceae</taxon>
        <taxon>Halorubrum</taxon>
    </lineage>
</organism>
<proteinExistence type="predicted"/>
<evidence type="ECO:0000313" key="1">
    <source>
        <dbReference type="EMBL" id="KOX96105.1"/>
    </source>
</evidence>